<evidence type="ECO:0000313" key="3">
    <source>
        <dbReference type="EMBL" id="KZT28661.1"/>
    </source>
</evidence>
<keyword evidence="4" id="KW-1185">Reference proteome</keyword>
<protein>
    <submittedName>
        <fullName evidence="3">Uncharacterized protein</fullName>
    </submittedName>
</protein>
<feature type="region of interest" description="Disordered" evidence="1">
    <location>
        <begin position="50"/>
        <end position="71"/>
    </location>
</feature>
<evidence type="ECO:0000256" key="2">
    <source>
        <dbReference type="SAM" id="Phobius"/>
    </source>
</evidence>
<dbReference type="Proteomes" id="UP000076761">
    <property type="component" value="Unassembled WGS sequence"/>
</dbReference>
<evidence type="ECO:0000313" key="4">
    <source>
        <dbReference type="Proteomes" id="UP000076761"/>
    </source>
</evidence>
<gene>
    <name evidence="3" type="ORF">NEOLEDRAFT_767726</name>
</gene>
<reference evidence="3 4" key="1">
    <citation type="journal article" date="2016" name="Mol. Biol. Evol.">
        <title>Comparative Genomics of Early-Diverging Mushroom-Forming Fungi Provides Insights into the Origins of Lignocellulose Decay Capabilities.</title>
        <authorList>
            <person name="Nagy L.G."/>
            <person name="Riley R."/>
            <person name="Tritt A."/>
            <person name="Adam C."/>
            <person name="Daum C."/>
            <person name="Floudas D."/>
            <person name="Sun H."/>
            <person name="Yadav J.S."/>
            <person name="Pangilinan J."/>
            <person name="Larsson K.H."/>
            <person name="Matsuura K."/>
            <person name="Barry K."/>
            <person name="Labutti K."/>
            <person name="Kuo R."/>
            <person name="Ohm R.A."/>
            <person name="Bhattacharya S.S."/>
            <person name="Shirouzu T."/>
            <person name="Yoshinaga Y."/>
            <person name="Martin F.M."/>
            <person name="Grigoriev I.V."/>
            <person name="Hibbett D.S."/>
        </authorList>
    </citation>
    <scope>NUCLEOTIDE SEQUENCE [LARGE SCALE GENOMIC DNA]</scope>
    <source>
        <strain evidence="3 4">HHB14362 ss-1</strain>
    </source>
</reference>
<keyword evidence="2" id="KW-0472">Membrane</keyword>
<name>A0A165UT28_9AGAM</name>
<keyword evidence="2" id="KW-1133">Transmembrane helix</keyword>
<feature type="transmembrane region" description="Helical" evidence="2">
    <location>
        <begin position="6"/>
        <end position="31"/>
    </location>
</feature>
<evidence type="ECO:0000256" key="1">
    <source>
        <dbReference type="SAM" id="MobiDB-lite"/>
    </source>
</evidence>
<proteinExistence type="predicted"/>
<keyword evidence="2" id="KW-0812">Transmembrane</keyword>
<dbReference type="InParanoid" id="A0A165UT28"/>
<accession>A0A165UT28</accession>
<sequence length="71" mass="8136">MAVQEIIRLAGLLGLMYLSELHLHVTFFFLLPSFSCRFSSFRDFTDDGKSIRGPYHNDSTCVHSPRNSENI</sequence>
<dbReference type="AlphaFoldDB" id="A0A165UT28"/>
<organism evidence="3 4">
    <name type="scientific">Neolentinus lepideus HHB14362 ss-1</name>
    <dbReference type="NCBI Taxonomy" id="1314782"/>
    <lineage>
        <taxon>Eukaryota</taxon>
        <taxon>Fungi</taxon>
        <taxon>Dikarya</taxon>
        <taxon>Basidiomycota</taxon>
        <taxon>Agaricomycotina</taxon>
        <taxon>Agaricomycetes</taxon>
        <taxon>Gloeophyllales</taxon>
        <taxon>Gloeophyllaceae</taxon>
        <taxon>Neolentinus</taxon>
    </lineage>
</organism>
<feature type="compositionally biased region" description="Polar residues" evidence="1">
    <location>
        <begin position="57"/>
        <end position="71"/>
    </location>
</feature>
<dbReference type="EMBL" id="KV425556">
    <property type="protein sequence ID" value="KZT28661.1"/>
    <property type="molecule type" value="Genomic_DNA"/>
</dbReference>